<accession>A0A1S8A8M2</accession>
<evidence type="ECO:0000313" key="3">
    <source>
        <dbReference type="EMBL" id="GAW26407.1"/>
    </source>
</evidence>
<keyword evidence="2" id="KW-0472">Membrane</keyword>
<feature type="transmembrane region" description="Helical" evidence="2">
    <location>
        <begin position="6"/>
        <end position="25"/>
    </location>
</feature>
<evidence type="ECO:0000256" key="1">
    <source>
        <dbReference type="SAM" id="MobiDB-lite"/>
    </source>
</evidence>
<feature type="region of interest" description="Disordered" evidence="1">
    <location>
        <begin position="43"/>
        <end position="69"/>
    </location>
</feature>
<dbReference type="EMBL" id="DF977475">
    <property type="protein sequence ID" value="GAW26407.1"/>
    <property type="molecule type" value="Genomic_DNA"/>
</dbReference>
<reference evidence="3" key="1">
    <citation type="submission" date="2016-03" db="EMBL/GenBank/DDBJ databases">
        <title>Draft genome sequence of Rosellinia necatrix.</title>
        <authorList>
            <person name="Kanematsu S."/>
        </authorList>
    </citation>
    <scope>NUCLEOTIDE SEQUENCE [LARGE SCALE GENOMIC DNA]</scope>
    <source>
        <strain evidence="3">W97</strain>
    </source>
</reference>
<organism evidence="3">
    <name type="scientific">Rosellinia necatrix</name>
    <name type="common">White root-rot fungus</name>
    <dbReference type="NCBI Taxonomy" id="77044"/>
    <lineage>
        <taxon>Eukaryota</taxon>
        <taxon>Fungi</taxon>
        <taxon>Dikarya</taxon>
        <taxon>Ascomycota</taxon>
        <taxon>Pezizomycotina</taxon>
        <taxon>Sordariomycetes</taxon>
        <taxon>Xylariomycetidae</taxon>
        <taxon>Xylariales</taxon>
        <taxon>Xylariaceae</taxon>
        <taxon>Rosellinia</taxon>
    </lineage>
</organism>
<proteinExistence type="predicted"/>
<sequence>MSVGPNAIIAIVVIFVIAGLGLVFWQGKRIVSAFAHAMFAGKQAERESGDNEEQPSQRRREAASSESAV</sequence>
<feature type="compositionally biased region" description="Basic and acidic residues" evidence="1">
    <location>
        <begin position="43"/>
        <end position="63"/>
    </location>
</feature>
<keyword evidence="4" id="KW-1185">Reference proteome</keyword>
<gene>
    <name evidence="3" type="ORF">SAMD00023353_3001210</name>
</gene>
<keyword evidence="2" id="KW-1133">Transmembrane helix</keyword>
<evidence type="ECO:0000256" key="2">
    <source>
        <dbReference type="SAM" id="Phobius"/>
    </source>
</evidence>
<evidence type="ECO:0000313" key="4">
    <source>
        <dbReference type="Proteomes" id="UP000054516"/>
    </source>
</evidence>
<protein>
    <submittedName>
        <fullName evidence="3">Uncharacterized protein</fullName>
    </submittedName>
</protein>
<name>A0A1S8A8M2_ROSNE</name>
<dbReference type="Proteomes" id="UP000054516">
    <property type="component" value="Unassembled WGS sequence"/>
</dbReference>
<keyword evidence="2" id="KW-0812">Transmembrane</keyword>
<dbReference type="AlphaFoldDB" id="A0A1S8A8M2"/>